<name>A0ACB8DMU3_DERSI</name>
<reference evidence="1" key="1">
    <citation type="submission" date="2020-05" db="EMBL/GenBank/DDBJ databases">
        <title>Large-scale comparative analyses of tick genomes elucidate their genetic diversity and vector capacities.</title>
        <authorList>
            <person name="Jia N."/>
            <person name="Wang J."/>
            <person name="Shi W."/>
            <person name="Du L."/>
            <person name="Sun Y."/>
            <person name="Zhan W."/>
            <person name="Jiang J."/>
            <person name="Wang Q."/>
            <person name="Zhang B."/>
            <person name="Ji P."/>
            <person name="Sakyi L.B."/>
            <person name="Cui X."/>
            <person name="Yuan T."/>
            <person name="Jiang B."/>
            <person name="Yang W."/>
            <person name="Lam T.T.-Y."/>
            <person name="Chang Q."/>
            <person name="Ding S."/>
            <person name="Wang X."/>
            <person name="Zhu J."/>
            <person name="Ruan X."/>
            <person name="Zhao L."/>
            <person name="Wei J."/>
            <person name="Que T."/>
            <person name="Du C."/>
            <person name="Cheng J."/>
            <person name="Dai P."/>
            <person name="Han X."/>
            <person name="Huang E."/>
            <person name="Gao Y."/>
            <person name="Liu J."/>
            <person name="Shao H."/>
            <person name="Ye R."/>
            <person name="Li L."/>
            <person name="Wei W."/>
            <person name="Wang X."/>
            <person name="Wang C."/>
            <person name="Yang T."/>
            <person name="Huo Q."/>
            <person name="Li W."/>
            <person name="Guo W."/>
            <person name="Chen H."/>
            <person name="Zhou L."/>
            <person name="Ni X."/>
            <person name="Tian J."/>
            <person name="Zhou Y."/>
            <person name="Sheng Y."/>
            <person name="Liu T."/>
            <person name="Pan Y."/>
            <person name="Xia L."/>
            <person name="Li J."/>
            <person name="Zhao F."/>
            <person name="Cao W."/>
        </authorList>
    </citation>
    <scope>NUCLEOTIDE SEQUENCE</scope>
    <source>
        <strain evidence="1">Dsil-2018</strain>
    </source>
</reference>
<dbReference type="Proteomes" id="UP000821865">
    <property type="component" value="Chromosome 10"/>
</dbReference>
<organism evidence="1 2">
    <name type="scientific">Dermacentor silvarum</name>
    <name type="common">Tick</name>
    <dbReference type="NCBI Taxonomy" id="543639"/>
    <lineage>
        <taxon>Eukaryota</taxon>
        <taxon>Metazoa</taxon>
        <taxon>Ecdysozoa</taxon>
        <taxon>Arthropoda</taxon>
        <taxon>Chelicerata</taxon>
        <taxon>Arachnida</taxon>
        <taxon>Acari</taxon>
        <taxon>Parasitiformes</taxon>
        <taxon>Ixodida</taxon>
        <taxon>Ixodoidea</taxon>
        <taxon>Ixodidae</taxon>
        <taxon>Rhipicephalinae</taxon>
        <taxon>Dermacentor</taxon>
    </lineage>
</organism>
<sequence>MVMWVKCGFNNLTGVDYVENAVILAKELAAKEAVSVLFEVGDILEQDLPCPSFSRKYDFVLDKGTYDAISLCPDNPQKKRRCYLEVVSQLLATGGHFVIVSCNWTQQELTAHFNRGKDAPPKLAEWTGTLRDAFPLRRLSAAGRSRSRLAMVMADDMNGSASLAERAALLLLLDSDSSESESSSSGTSDFSDSASDAETAAYEREFDRMFRIPAKRPEVVSFIEDVLQVAKTPTMFVRILCAHHSKQKLLHT</sequence>
<protein>
    <submittedName>
        <fullName evidence="1">Uncharacterized protein</fullName>
    </submittedName>
</protein>
<gene>
    <name evidence="1" type="ORF">HPB49_005298</name>
</gene>
<evidence type="ECO:0000313" key="2">
    <source>
        <dbReference type="Proteomes" id="UP000821865"/>
    </source>
</evidence>
<evidence type="ECO:0000313" key="1">
    <source>
        <dbReference type="EMBL" id="KAH7973787.1"/>
    </source>
</evidence>
<proteinExistence type="predicted"/>
<keyword evidence="2" id="KW-1185">Reference proteome</keyword>
<accession>A0ACB8DMU3</accession>
<comment type="caution">
    <text evidence="1">The sequence shown here is derived from an EMBL/GenBank/DDBJ whole genome shotgun (WGS) entry which is preliminary data.</text>
</comment>
<dbReference type="EMBL" id="CM023479">
    <property type="protein sequence ID" value="KAH7973787.1"/>
    <property type="molecule type" value="Genomic_DNA"/>
</dbReference>